<name>A0ACC0MMN1_RHOML</name>
<protein>
    <submittedName>
        <fullName evidence="1">Uncharacterized protein</fullName>
    </submittedName>
</protein>
<organism evidence="1 2">
    <name type="scientific">Rhododendron molle</name>
    <name type="common">Chinese azalea</name>
    <name type="synonym">Azalea mollis</name>
    <dbReference type="NCBI Taxonomy" id="49168"/>
    <lineage>
        <taxon>Eukaryota</taxon>
        <taxon>Viridiplantae</taxon>
        <taxon>Streptophyta</taxon>
        <taxon>Embryophyta</taxon>
        <taxon>Tracheophyta</taxon>
        <taxon>Spermatophyta</taxon>
        <taxon>Magnoliopsida</taxon>
        <taxon>eudicotyledons</taxon>
        <taxon>Gunneridae</taxon>
        <taxon>Pentapetalae</taxon>
        <taxon>asterids</taxon>
        <taxon>Ericales</taxon>
        <taxon>Ericaceae</taxon>
        <taxon>Ericoideae</taxon>
        <taxon>Rhodoreae</taxon>
        <taxon>Rhododendron</taxon>
    </lineage>
</organism>
<keyword evidence="2" id="KW-1185">Reference proteome</keyword>
<dbReference type="EMBL" id="CM046395">
    <property type="protein sequence ID" value="KAI8542225.1"/>
    <property type="molecule type" value="Genomic_DNA"/>
</dbReference>
<proteinExistence type="predicted"/>
<comment type="caution">
    <text evidence="1">The sequence shown here is derived from an EMBL/GenBank/DDBJ whole genome shotgun (WGS) entry which is preliminary data.</text>
</comment>
<accession>A0ACC0MMN1</accession>
<dbReference type="Proteomes" id="UP001062846">
    <property type="component" value="Chromosome 8"/>
</dbReference>
<reference evidence="1" key="1">
    <citation type="submission" date="2022-02" db="EMBL/GenBank/DDBJ databases">
        <title>Plant Genome Project.</title>
        <authorList>
            <person name="Zhang R.-G."/>
        </authorList>
    </citation>
    <scope>NUCLEOTIDE SEQUENCE</scope>
    <source>
        <strain evidence="1">AT1</strain>
    </source>
</reference>
<evidence type="ECO:0000313" key="2">
    <source>
        <dbReference type="Proteomes" id="UP001062846"/>
    </source>
</evidence>
<sequence length="70" mass="8360">MDNKFRNLEKILWEATFFSTLWSLWLVQNEFVFNNAIVTVGEVVEKVKSRVAKWVKAKFNIKVYTVEDFN</sequence>
<gene>
    <name evidence="1" type="ORF">RHMOL_Rhmol08G0121700</name>
</gene>
<evidence type="ECO:0000313" key="1">
    <source>
        <dbReference type="EMBL" id="KAI8542225.1"/>
    </source>
</evidence>